<evidence type="ECO:0000313" key="2">
    <source>
        <dbReference type="Proteomes" id="UP000886501"/>
    </source>
</evidence>
<reference evidence="1" key="1">
    <citation type="submission" date="2019-10" db="EMBL/GenBank/DDBJ databases">
        <authorList>
            <consortium name="DOE Joint Genome Institute"/>
            <person name="Kuo A."/>
            <person name="Miyauchi S."/>
            <person name="Kiss E."/>
            <person name="Drula E."/>
            <person name="Kohler A."/>
            <person name="Sanchez-Garcia M."/>
            <person name="Andreopoulos B."/>
            <person name="Barry K.W."/>
            <person name="Bonito G."/>
            <person name="Buee M."/>
            <person name="Carver A."/>
            <person name="Chen C."/>
            <person name="Cichocki N."/>
            <person name="Clum A."/>
            <person name="Culley D."/>
            <person name="Crous P.W."/>
            <person name="Fauchery L."/>
            <person name="Girlanda M."/>
            <person name="Hayes R."/>
            <person name="Keri Z."/>
            <person name="Labutti K."/>
            <person name="Lipzen A."/>
            <person name="Lombard V."/>
            <person name="Magnuson J."/>
            <person name="Maillard F."/>
            <person name="Morin E."/>
            <person name="Murat C."/>
            <person name="Nolan M."/>
            <person name="Ohm R."/>
            <person name="Pangilinan J."/>
            <person name="Pereira M."/>
            <person name="Perotto S."/>
            <person name="Peter M."/>
            <person name="Riley R."/>
            <person name="Sitrit Y."/>
            <person name="Stielow B."/>
            <person name="Szollosi G."/>
            <person name="Zifcakova L."/>
            <person name="Stursova M."/>
            <person name="Spatafora J.W."/>
            <person name="Tedersoo L."/>
            <person name="Vaario L.-M."/>
            <person name="Yamada A."/>
            <person name="Yan M."/>
            <person name="Wang P."/>
            <person name="Xu J."/>
            <person name="Bruns T."/>
            <person name="Baldrian P."/>
            <person name="Vilgalys R."/>
            <person name="Henrissat B."/>
            <person name="Grigoriev I.V."/>
            <person name="Hibbett D."/>
            <person name="Nagy L.G."/>
            <person name="Martin F.M."/>
        </authorList>
    </citation>
    <scope>NUCLEOTIDE SEQUENCE</scope>
    <source>
        <strain evidence="1">P2</strain>
    </source>
</reference>
<protein>
    <submittedName>
        <fullName evidence="1">Uncharacterized protein</fullName>
    </submittedName>
</protein>
<name>A0ACB6Z8P7_THEGA</name>
<accession>A0ACB6Z8P7</accession>
<organism evidence="1 2">
    <name type="scientific">Thelephora ganbajun</name>
    <name type="common">Ganba fungus</name>
    <dbReference type="NCBI Taxonomy" id="370292"/>
    <lineage>
        <taxon>Eukaryota</taxon>
        <taxon>Fungi</taxon>
        <taxon>Dikarya</taxon>
        <taxon>Basidiomycota</taxon>
        <taxon>Agaricomycotina</taxon>
        <taxon>Agaricomycetes</taxon>
        <taxon>Thelephorales</taxon>
        <taxon>Thelephoraceae</taxon>
        <taxon>Thelephora</taxon>
    </lineage>
</organism>
<gene>
    <name evidence="1" type="ORF">BDM02DRAFT_3130628</name>
</gene>
<proteinExistence type="predicted"/>
<dbReference type="Proteomes" id="UP000886501">
    <property type="component" value="Unassembled WGS sequence"/>
</dbReference>
<evidence type="ECO:0000313" key="1">
    <source>
        <dbReference type="EMBL" id="KAF9646085.1"/>
    </source>
</evidence>
<keyword evidence="2" id="KW-1185">Reference proteome</keyword>
<comment type="caution">
    <text evidence="1">The sequence shown here is derived from an EMBL/GenBank/DDBJ whole genome shotgun (WGS) entry which is preliminary data.</text>
</comment>
<sequence length="178" mass="20230">MEPFGRFSSGYLVLGSSGRYLGDFCAIYCQQTGGDRDSRVQLRTIVYPGEPQSILLVLWERATEWMLLITWVRLNTIIILCKMNWKDGRLLFFDGGRALYYAEAAGGQEYTAQRRQRRGWKLEFQHEHERGAGLNSEGYRIMMVDPARKQVVRVVSCLPGGGRAKRLCTSALPPLHLG</sequence>
<dbReference type="EMBL" id="MU118068">
    <property type="protein sequence ID" value="KAF9646085.1"/>
    <property type="molecule type" value="Genomic_DNA"/>
</dbReference>
<reference evidence="1" key="2">
    <citation type="journal article" date="2020" name="Nat. Commun.">
        <title>Large-scale genome sequencing of mycorrhizal fungi provides insights into the early evolution of symbiotic traits.</title>
        <authorList>
            <person name="Miyauchi S."/>
            <person name="Kiss E."/>
            <person name="Kuo A."/>
            <person name="Drula E."/>
            <person name="Kohler A."/>
            <person name="Sanchez-Garcia M."/>
            <person name="Morin E."/>
            <person name="Andreopoulos B."/>
            <person name="Barry K.W."/>
            <person name="Bonito G."/>
            <person name="Buee M."/>
            <person name="Carver A."/>
            <person name="Chen C."/>
            <person name="Cichocki N."/>
            <person name="Clum A."/>
            <person name="Culley D."/>
            <person name="Crous P.W."/>
            <person name="Fauchery L."/>
            <person name="Girlanda M."/>
            <person name="Hayes R.D."/>
            <person name="Keri Z."/>
            <person name="LaButti K."/>
            <person name="Lipzen A."/>
            <person name="Lombard V."/>
            <person name="Magnuson J."/>
            <person name="Maillard F."/>
            <person name="Murat C."/>
            <person name="Nolan M."/>
            <person name="Ohm R.A."/>
            <person name="Pangilinan J."/>
            <person name="Pereira M.F."/>
            <person name="Perotto S."/>
            <person name="Peter M."/>
            <person name="Pfister S."/>
            <person name="Riley R."/>
            <person name="Sitrit Y."/>
            <person name="Stielow J.B."/>
            <person name="Szollosi G."/>
            <person name="Zifcakova L."/>
            <person name="Stursova M."/>
            <person name="Spatafora J.W."/>
            <person name="Tedersoo L."/>
            <person name="Vaario L.M."/>
            <person name="Yamada A."/>
            <person name="Yan M."/>
            <person name="Wang P."/>
            <person name="Xu J."/>
            <person name="Bruns T."/>
            <person name="Baldrian P."/>
            <person name="Vilgalys R."/>
            <person name="Dunand C."/>
            <person name="Henrissat B."/>
            <person name="Grigoriev I.V."/>
            <person name="Hibbett D."/>
            <person name="Nagy L.G."/>
            <person name="Martin F.M."/>
        </authorList>
    </citation>
    <scope>NUCLEOTIDE SEQUENCE</scope>
    <source>
        <strain evidence="1">P2</strain>
    </source>
</reference>